<name>I4AJX1_BERLS</name>
<comment type="cofactor">
    <cofactor evidence="1">
        <name>a divalent metal cation</name>
        <dbReference type="ChEBI" id="CHEBI:60240"/>
    </cofactor>
</comment>
<evidence type="ECO:0000256" key="1">
    <source>
        <dbReference type="ARBA" id="ARBA00001968"/>
    </source>
</evidence>
<dbReference type="eggNOG" id="ENOG50336M0">
    <property type="taxonomic scope" value="Bacteria"/>
</dbReference>
<keyword evidence="6" id="KW-1185">Reference proteome</keyword>
<organism evidence="5 6">
    <name type="scientific">Bernardetia litoralis (strain ATCC 23117 / DSM 6794 / NBRC 15988 / NCIMB 1366 / Fx l1 / Sio-4)</name>
    <name type="common">Flexibacter litoralis</name>
    <dbReference type="NCBI Taxonomy" id="880071"/>
    <lineage>
        <taxon>Bacteria</taxon>
        <taxon>Pseudomonadati</taxon>
        <taxon>Bacteroidota</taxon>
        <taxon>Cytophagia</taxon>
        <taxon>Cytophagales</taxon>
        <taxon>Bernardetiaceae</taxon>
        <taxon>Bernardetia</taxon>
    </lineage>
</organism>
<evidence type="ECO:0000313" key="6">
    <source>
        <dbReference type="Proteomes" id="UP000006054"/>
    </source>
</evidence>
<gene>
    <name evidence="5" type="ordered locus">Fleli_1858</name>
</gene>
<dbReference type="RefSeq" id="WP_014797708.1">
    <property type="nucleotide sequence ID" value="NC_018018.1"/>
</dbReference>
<dbReference type="STRING" id="880071.Fleli_1858"/>
<dbReference type="EMBL" id="CP003345">
    <property type="protein sequence ID" value="AFM04256.1"/>
    <property type="molecule type" value="Genomic_DNA"/>
</dbReference>
<dbReference type="OrthoDB" id="9768354at2"/>
<evidence type="ECO:0000259" key="4">
    <source>
        <dbReference type="Pfam" id="PF13359"/>
    </source>
</evidence>
<accession>I4AJX1</accession>
<dbReference type="HOGENOM" id="CLU_1746941_0_0_10"/>
<proteinExistence type="predicted"/>
<sequence length="149" mass="18117">MDKYHKNNNLPHKKKKGKKLSTEQKKGNKELGTVRITVEHTFAKMKRFKIFYYPYRNRRKRFALKFNLFAAIHRYAELGFRKRSIISNQRGIDDEYCQKIIMDYLNQFKVGEKSDFEKVLLKKLPDFLDNEQKRNRIKNNLQVLRKMNK</sequence>
<keyword evidence="2" id="KW-0479">Metal-binding</keyword>
<dbReference type="Pfam" id="PF13359">
    <property type="entry name" value="DDE_Tnp_4"/>
    <property type="match status" value="1"/>
</dbReference>
<feature type="domain" description="DDE Tnp4" evidence="4">
    <location>
        <begin position="5"/>
        <end position="60"/>
    </location>
</feature>
<protein>
    <recommendedName>
        <fullName evidence="4">DDE Tnp4 domain-containing protein</fullName>
    </recommendedName>
</protein>
<evidence type="ECO:0000313" key="5">
    <source>
        <dbReference type="EMBL" id="AFM04256.1"/>
    </source>
</evidence>
<dbReference type="Proteomes" id="UP000006054">
    <property type="component" value="Chromosome"/>
</dbReference>
<dbReference type="GO" id="GO:0046872">
    <property type="term" value="F:metal ion binding"/>
    <property type="evidence" value="ECO:0007669"/>
    <property type="project" value="UniProtKB-KW"/>
</dbReference>
<dbReference type="InterPro" id="IPR027806">
    <property type="entry name" value="HARBI1_dom"/>
</dbReference>
<reference evidence="6" key="1">
    <citation type="submission" date="2012-06" db="EMBL/GenBank/DDBJ databases">
        <title>The complete genome of Flexibacter litoralis DSM 6794.</title>
        <authorList>
            <person name="Lucas S."/>
            <person name="Copeland A."/>
            <person name="Lapidus A."/>
            <person name="Glavina del Rio T."/>
            <person name="Dalin E."/>
            <person name="Tice H."/>
            <person name="Bruce D."/>
            <person name="Goodwin L."/>
            <person name="Pitluck S."/>
            <person name="Peters L."/>
            <person name="Ovchinnikova G."/>
            <person name="Lu M."/>
            <person name="Kyrpides N."/>
            <person name="Mavromatis K."/>
            <person name="Ivanova N."/>
            <person name="Brettin T."/>
            <person name="Detter J.C."/>
            <person name="Han C."/>
            <person name="Larimer F."/>
            <person name="Land M."/>
            <person name="Hauser L."/>
            <person name="Markowitz V."/>
            <person name="Cheng J.-F."/>
            <person name="Hugenholtz P."/>
            <person name="Woyke T."/>
            <person name="Wu D."/>
            <person name="Spring S."/>
            <person name="Lang E."/>
            <person name="Kopitz M."/>
            <person name="Brambilla E."/>
            <person name="Klenk H.-P."/>
            <person name="Eisen J.A."/>
        </authorList>
    </citation>
    <scope>NUCLEOTIDE SEQUENCE [LARGE SCALE GENOMIC DNA]</scope>
    <source>
        <strain evidence="6">ATCC 23117 / DSM 6794 / NBRC 15988 / NCIMB 1366 / Sio-4</strain>
    </source>
</reference>
<feature type="region of interest" description="Disordered" evidence="3">
    <location>
        <begin position="1"/>
        <end position="27"/>
    </location>
</feature>
<dbReference type="AlphaFoldDB" id="I4AJX1"/>
<dbReference type="KEGG" id="fli:Fleli_1858"/>
<evidence type="ECO:0000256" key="3">
    <source>
        <dbReference type="SAM" id="MobiDB-lite"/>
    </source>
</evidence>
<evidence type="ECO:0000256" key="2">
    <source>
        <dbReference type="ARBA" id="ARBA00022723"/>
    </source>
</evidence>